<dbReference type="InterPro" id="IPR005133">
    <property type="entry name" value="PhaG_MnhG_YufB"/>
</dbReference>
<comment type="caution">
    <text evidence="2">The sequence shown here is derived from an EMBL/GenBank/DDBJ whole genome shotgun (WGS) entry which is preliminary data.</text>
</comment>
<dbReference type="GO" id="GO:0015385">
    <property type="term" value="F:sodium:proton antiporter activity"/>
    <property type="evidence" value="ECO:0007669"/>
    <property type="project" value="TreeGrafter"/>
</dbReference>
<dbReference type="RefSeq" id="WP_045809349.1">
    <property type="nucleotide sequence ID" value="NZ_LANX01000001.1"/>
</dbReference>
<name>A0A0F3NMK6_9RICK</name>
<proteinExistence type="predicted"/>
<protein>
    <submittedName>
        <fullName evidence="2">Monovalent cation/proton antiporter, MnhG/PhaG subunit</fullName>
    </submittedName>
</protein>
<dbReference type="OrthoDB" id="4427992at2"/>
<keyword evidence="3" id="KW-1185">Reference proteome</keyword>
<dbReference type="PANTHER" id="PTHR34703:SF1">
    <property type="entry name" value="ANTIPORTER SUBUNIT MNHG2-RELATED"/>
    <property type="match status" value="1"/>
</dbReference>
<dbReference type="Proteomes" id="UP000033562">
    <property type="component" value="Unassembled WGS sequence"/>
</dbReference>
<reference evidence="2 3" key="1">
    <citation type="submission" date="2015-02" db="EMBL/GenBank/DDBJ databases">
        <title>Genome Sequencing of Rickettsiales.</title>
        <authorList>
            <person name="Daugherty S.C."/>
            <person name="Su Q."/>
            <person name="Abolude K."/>
            <person name="Beier-Sexton M."/>
            <person name="Carlyon J.A."/>
            <person name="Carter R."/>
            <person name="Day N.P."/>
            <person name="Dumler S.J."/>
            <person name="Dyachenko V."/>
            <person name="Godinez A."/>
            <person name="Kurtti T.J."/>
            <person name="Lichay M."/>
            <person name="Mullins K.E."/>
            <person name="Ott S."/>
            <person name="Pappas-Brown V."/>
            <person name="Paris D.H."/>
            <person name="Patel P."/>
            <person name="Richards A.L."/>
            <person name="Sadzewicz L."/>
            <person name="Sears K."/>
            <person name="Seidman D."/>
            <person name="Sengamalay N."/>
            <person name="Stenos J."/>
            <person name="Tallon L.J."/>
            <person name="Vincent G."/>
            <person name="Fraser C.M."/>
            <person name="Munderloh U."/>
            <person name="Dunning-Hotopp J.C."/>
        </authorList>
    </citation>
    <scope>NUCLEOTIDE SEQUENCE [LARGE SCALE GENOMIC DNA]</scope>
    <source>
        <strain evidence="2 3">RAC413</strain>
    </source>
</reference>
<dbReference type="Pfam" id="PF03334">
    <property type="entry name" value="PhaG_MnhG_YufB"/>
    <property type="match status" value="1"/>
</dbReference>
<sequence>MMTYFSLLVIGLGLFLMVTAAIGVVRFPNFYTKVHAAGIADTLGSALVLSGLDMQYTFSLFTIKVILLICILWITNATACHMLTHCAYKSDKEL</sequence>
<dbReference type="NCBIfam" id="NF009311">
    <property type="entry name" value="PRK12670.1"/>
    <property type="match status" value="1"/>
</dbReference>
<dbReference type="STRING" id="1359163.NLO413_0384"/>
<feature type="transmembrane region" description="Helical" evidence="1">
    <location>
        <begin position="56"/>
        <end position="75"/>
    </location>
</feature>
<evidence type="ECO:0000313" key="2">
    <source>
        <dbReference type="EMBL" id="KJV69011.1"/>
    </source>
</evidence>
<keyword evidence="1" id="KW-0472">Membrane</keyword>
<accession>A0A0F3NMK6</accession>
<keyword evidence="1" id="KW-0812">Transmembrane</keyword>
<gene>
    <name evidence="2" type="ORF">NLO413_0384</name>
</gene>
<keyword evidence="1" id="KW-1133">Transmembrane helix</keyword>
<dbReference type="PANTHER" id="PTHR34703">
    <property type="entry name" value="ANTIPORTER SUBUNIT MNHG2-RELATED"/>
    <property type="match status" value="1"/>
</dbReference>
<evidence type="ECO:0000256" key="1">
    <source>
        <dbReference type="SAM" id="Phobius"/>
    </source>
</evidence>
<dbReference type="AlphaFoldDB" id="A0A0F3NMK6"/>
<evidence type="ECO:0000313" key="3">
    <source>
        <dbReference type="Proteomes" id="UP000033562"/>
    </source>
</evidence>
<dbReference type="EMBL" id="LANX01000001">
    <property type="protein sequence ID" value="KJV69011.1"/>
    <property type="molecule type" value="Genomic_DNA"/>
</dbReference>
<organism evidence="2 3">
    <name type="scientific">Candidatus Neoehrlichia procyonis str. RAC413</name>
    <dbReference type="NCBI Taxonomy" id="1359163"/>
    <lineage>
        <taxon>Bacteria</taxon>
        <taxon>Pseudomonadati</taxon>
        <taxon>Pseudomonadota</taxon>
        <taxon>Alphaproteobacteria</taxon>
        <taxon>Rickettsiales</taxon>
        <taxon>Anaplasmataceae</taxon>
        <taxon>Candidatus Neoehrlichia</taxon>
    </lineage>
</organism>